<proteinExistence type="predicted"/>
<gene>
    <name evidence="2" type="ORF">CAP_3476</name>
</gene>
<sequence>MKRHEGAGVSSDRPRASGHACASRASMARLASTALTLRCHRR</sequence>
<organism evidence="2 3">
    <name type="scientific">Chondromyces apiculatus DSM 436</name>
    <dbReference type="NCBI Taxonomy" id="1192034"/>
    <lineage>
        <taxon>Bacteria</taxon>
        <taxon>Pseudomonadati</taxon>
        <taxon>Myxococcota</taxon>
        <taxon>Polyangia</taxon>
        <taxon>Polyangiales</taxon>
        <taxon>Polyangiaceae</taxon>
        <taxon>Chondromyces</taxon>
    </lineage>
</organism>
<protein>
    <submittedName>
        <fullName evidence="2">Uncharacterized protein</fullName>
    </submittedName>
</protein>
<dbReference type="Proteomes" id="UP000019678">
    <property type="component" value="Unassembled WGS sequence"/>
</dbReference>
<dbReference type="EMBL" id="ASRX01000026">
    <property type="protein sequence ID" value="EYF05113.1"/>
    <property type="molecule type" value="Genomic_DNA"/>
</dbReference>
<evidence type="ECO:0000313" key="3">
    <source>
        <dbReference type="Proteomes" id="UP000019678"/>
    </source>
</evidence>
<evidence type="ECO:0000256" key="1">
    <source>
        <dbReference type="SAM" id="MobiDB-lite"/>
    </source>
</evidence>
<dbReference type="STRING" id="1192034.CAP_3476"/>
<keyword evidence="3" id="KW-1185">Reference proteome</keyword>
<comment type="caution">
    <text evidence="2">The sequence shown here is derived from an EMBL/GenBank/DDBJ whole genome shotgun (WGS) entry which is preliminary data.</text>
</comment>
<feature type="region of interest" description="Disordered" evidence="1">
    <location>
        <begin position="1"/>
        <end position="25"/>
    </location>
</feature>
<evidence type="ECO:0000313" key="2">
    <source>
        <dbReference type="EMBL" id="EYF05113.1"/>
    </source>
</evidence>
<dbReference type="AlphaFoldDB" id="A0A017T791"/>
<reference evidence="2 3" key="1">
    <citation type="submission" date="2013-05" db="EMBL/GenBank/DDBJ databases">
        <title>Genome assembly of Chondromyces apiculatus DSM 436.</title>
        <authorList>
            <person name="Sharma G."/>
            <person name="Khatri I."/>
            <person name="Kaur C."/>
            <person name="Mayilraj S."/>
            <person name="Subramanian S."/>
        </authorList>
    </citation>
    <scope>NUCLEOTIDE SEQUENCE [LARGE SCALE GENOMIC DNA]</scope>
    <source>
        <strain evidence="2 3">DSM 436</strain>
    </source>
</reference>
<accession>A0A017T791</accession>
<name>A0A017T791_9BACT</name>